<evidence type="ECO:0000313" key="2">
    <source>
        <dbReference type="Proteomes" id="UP000784294"/>
    </source>
</evidence>
<dbReference type="Proteomes" id="UP000784294">
    <property type="component" value="Unassembled WGS sequence"/>
</dbReference>
<name>A0A3S5APU7_9PLAT</name>
<protein>
    <submittedName>
        <fullName evidence="1">Uncharacterized protein</fullName>
    </submittedName>
</protein>
<sequence length="112" mass="11525">AKQAGKITFGTSLGDAGAGAGGGPNDAVVKCASTAGLLTVPRQKTGYLTTYEADGSGGQQMNAFITDQLGKQIPKCTLAGHFFHTFAPHLNGKLGFPHVPLSTCEEITFISN</sequence>
<feature type="non-terminal residue" evidence="1">
    <location>
        <position position="1"/>
    </location>
</feature>
<comment type="caution">
    <text evidence="1">The sequence shown here is derived from an EMBL/GenBank/DDBJ whole genome shotgun (WGS) entry which is preliminary data.</text>
</comment>
<reference evidence="1" key="1">
    <citation type="submission" date="2018-11" db="EMBL/GenBank/DDBJ databases">
        <authorList>
            <consortium name="Pathogen Informatics"/>
        </authorList>
    </citation>
    <scope>NUCLEOTIDE SEQUENCE</scope>
</reference>
<organism evidence="1 2">
    <name type="scientific">Protopolystoma xenopodis</name>
    <dbReference type="NCBI Taxonomy" id="117903"/>
    <lineage>
        <taxon>Eukaryota</taxon>
        <taxon>Metazoa</taxon>
        <taxon>Spiralia</taxon>
        <taxon>Lophotrochozoa</taxon>
        <taxon>Platyhelminthes</taxon>
        <taxon>Monogenea</taxon>
        <taxon>Polyopisthocotylea</taxon>
        <taxon>Polystomatidea</taxon>
        <taxon>Polystomatidae</taxon>
        <taxon>Protopolystoma</taxon>
    </lineage>
</organism>
<keyword evidence="2" id="KW-1185">Reference proteome</keyword>
<gene>
    <name evidence="1" type="ORF">PXEA_LOCUS18918</name>
</gene>
<dbReference type="EMBL" id="CAAALY010074222">
    <property type="protein sequence ID" value="VEL25478.1"/>
    <property type="molecule type" value="Genomic_DNA"/>
</dbReference>
<evidence type="ECO:0000313" key="1">
    <source>
        <dbReference type="EMBL" id="VEL25478.1"/>
    </source>
</evidence>
<dbReference type="AlphaFoldDB" id="A0A3S5APU7"/>
<accession>A0A3S5APU7</accession>
<proteinExistence type="predicted"/>